<keyword evidence="1" id="KW-0732">Signal</keyword>
<dbReference type="PANTHER" id="PTHR31589">
    <property type="entry name" value="PROTEIN, PUTATIVE (DUF239)-RELATED-RELATED"/>
    <property type="match status" value="1"/>
</dbReference>
<evidence type="ECO:0000259" key="2">
    <source>
        <dbReference type="PROSITE" id="PS52045"/>
    </source>
</evidence>
<dbReference type="EMBL" id="CM002876">
    <property type="protein sequence ID" value="KFK27785.1"/>
    <property type="molecule type" value="Genomic_DNA"/>
</dbReference>
<feature type="chain" id="PRO_5001821941" description="Neprosin PEP catalytic domain-containing protein" evidence="1">
    <location>
        <begin position="26"/>
        <end position="300"/>
    </location>
</feature>
<dbReference type="InterPro" id="IPR004314">
    <property type="entry name" value="Neprosin"/>
</dbReference>
<dbReference type="PANTHER" id="PTHR31589:SF60">
    <property type="entry name" value="NEPROSIN DOMAIN-CONTAINING PROTEIN-RELATED"/>
    <property type="match status" value="1"/>
</dbReference>
<dbReference type="eggNOG" id="ENOG502QRGN">
    <property type="taxonomic scope" value="Eukaryota"/>
</dbReference>
<dbReference type="OrthoDB" id="1022767at2759"/>
<proteinExistence type="predicted"/>
<sequence>MSTRIKIALVMNLLSLLFSLALVRSDQSTKPLKSFKISGNVTYDCIDIYKQPGLDHPLLKTHKIQMKPTVSRIEFNNHTSDKTSFKKRIGCPTGTVPILRNTKEFITSLQHFADKYLHPSTADSPGTHLAGVRSRNGPFHGVEAHFDGHNLNLGKDQSSYSQIYIGSNLNKEINFISAGMMVNPGFFPDSRVWSFGFWKGKDGKGCYNTACYGFVQVSKIVPIVEPVVFSPGQPNWLHYSIHQDKNTENWWLTLLRSHGPNVDIGYWPKELFSLFDNGANLVGVGGAVQASFSGLSPPMG</sequence>
<dbReference type="OMA" id="PNVDIGY"/>
<dbReference type="InterPro" id="IPR025521">
    <property type="entry name" value="Neprosin_propep"/>
</dbReference>
<keyword evidence="4" id="KW-1185">Reference proteome</keyword>
<dbReference type="Proteomes" id="UP000029120">
    <property type="component" value="Chromosome 8"/>
</dbReference>
<dbReference type="PROSITE" id="PS52045">
    <property type="entry name" value="NEPROSIN_PEP_CD"/>
    <property type="match status" value="1"/>
</dbReference>
<gene>
    <name evidence="3" type="ordered locus">AALP_Aa8g429100</name>
</gene>
<dbReference type="Pfam" id="PF14365">
    <property type="entry name" value="Neprosin_AP"/>
    <property type="match status" value="1"/>
</dbReference>
<organism evidence="3 4">
    <name type="scientific">Arabis alpina</name>
    <name type="common">Alpine rock-cress</name>
    <dbReference type="NCBI Taxonomy" id="50452"/>
    <lineage>
        <taxon>Eukaryota</taxon>
        <taxon>Viridiplantae</taxon>
        <taxon>Streptophyta</taxon>
        <taxon>Embryophyta</taxon>
        <taxon>Tracheophyta</taxon>
        <taxon>Spermatophyta</taxon>
        <taxon>Magnoliopsida</taxon>
        <taxon>eudicotyledons</taxon>
        <taxon>Gunneridae</taxon>
        <taxon>Pentapetalae</taxon>
        <taxon>rosids</taxon>
        <taxon>malvids</taxon>
        <taxon>Brassicales</taxon>
        <taxon>Brassicaceae</taxon>
        <taxon>Arabideae</taxon>
        <taxon>Arabis</taxon>
    </lineage>
</organism>
<evidence type="ECO:0000256" key="1">
    <source>
        <dbReference type="SAM" id="SignalP"/>
    </source>
</evidence>
<evidence type="ECO:0000313" key="4">
    <source>
        <dbReference type="Proteomes" id="UP000029120"/>
    </source>
</evidence>
<feature type="signal peptide" evidence="1">
    <location>
        <begin position="1"/>
        <end position="25"/>
    </location>
</feature>
<dbReference type="Gramene" id="KFK27785">
    <property type="protein sequence ID" value="KFK27785"/>
    <property type="gene ID" value="AALP_AA8G429100"/>
</dbReference>
<dbReference type="AlphaFoldDB" id="A0A087GD33"/>
<dbReference type="InterPro" id="IPR053168">
    <property type="entry name" value="Glutamic_endopeptidase"/>
</dbReference>
<protein>
    <recommendedName>
        <fullName evidence="2">Neprosin PEP catalytic domain-containing protein</fullName>
    </recommendedName>
</protein>
<feature type="domain" description="Neprosin PEP catalytic" evidence="2">
    <location>
        <begin position="120"/>
        <end position="300"/>
    </location>
</feature>
<accession>A0A087GD33</accession>
<evidence type="ECO:0000313" key="3">
    <source>
        <dbReference type="EMBL" id="KFK27785.1"/>
    </source>
</evidence>
<dbReference type="Pfam" id="PF03080">
    <property type="entry name" value="Neprosin"/>
    <property type="match status" value="1"/>
</dbReference>
<name>A0A087GD33_ARAAL</name>
<reference evidence="4" key="1">
    <citation type="journal article" date="2015" name="Nat. Plants">
        <title>Genome expansion of Arabis alpina linked with retrotransposition and reduced symmetric DNA methylation.</title>
        <authorList>
            <person name="Willing E.M."/>
            <person name="Rawat V."/>
            <person name="Mandakova T."/>
            <person name="Maumus F."/>
            <person name="James G.V."/>
            <person name="Nordstroem K.J."/>
            <person name="Becker C."/>
            <person name="Warthmann N."/>
            <person name="Chica C."/>
            <person name="Szarzynska B."/>
            <person name="Zytnicki M."/>
            <person name="Albani M.C."/>
            <person name="Kiefer C."/>
            <person name="Bergonzi S."/>
            <person name="Castaings L."/>
            <person name="Mateos J.L."/>
            <person name="Berns M.C."/>
            <person name="Bujdoso N."/>
            <person name="Piofczyk T."/>
            <person name="de Lorenzo L."/>
            <person name="Barrero-Sicilia C."/>
            <person name="Mateos I."/>
            <person name="Piednoel M."/>
            <person name="Hagmann J."/>
            <person name="Chen-Min-Tao R."/>
            <person name="Iglesias-Fernandez R."/>
            <person name="Schuster S.C."/>
            <person name="Alonso-Blanco C."/>
            <person name="Roudier F."/>
            <person name="Carbonero P."/>
            <person name="Paz-Ares J."/>
            <person name="Davis S.J."/>
            <person name="Pecinka A."/>
            <person name="Quesneville H."/>
            <person name="Colot V."/>
            <person name="Lysak M.A."/>
            <person name="Weigel D."/>
            <person name="Coupland G."/>
            <person name="Schneeberger K."/>
        </authorList>
    </citation>
    <scope>NUCLEOTIDE SEQUENCE [LARGE SCALE GENOMIC DNA]</scope>
    <source>
        <strain evidence="4">cv. Pajares</strain>
    </source>
</reference>